<keyword evidence="2" id="KW-1133">Transmembrane helix</keyword>
<reference evidence="5" key="1">
    <citation type="submission" date="2016-06" db="UniProtKB">
        <authorList>
            <consortium name="WormBaseParasite"/>
        </authorList>
    </citation>
    <scope>IDENTIFICATION</scope>
</reference>
<comment type="similarity">
    <text evidence="1">Belongs to the nematode transthyretin-like family.</text>
</comment>
<dbReference type="AlphaFoldDB" id="A0A183J0R3"/>
<dbReference type="Proteomes" id="UP000270296">
    <property type="component" value="Unassembled WGS sequence"/>
</dbReference>
<keyword evidence="2" id="KW-0812">Transmembrane</keyword>
<dbReference type="InterPro" id="IPR038479">
    <property type="entry name" value="Transthyretin-like_sf"/>
</dbReference>
<dbReference type="Pfam" id="PF01060">
    <property type="entry name" value="TTR-52"/>
    <property type="match status" value="1"/>
</dbReference>
<dbReference type="PANTHER" id="PTHR21700">
    <property type="entry name" value="TRANSTHYRETIN-LIKE FAMILY PROTEIN-RELATED"/>
    <property type="match status" value="1"/>
</dbReference>
<feature type="transmembrane region" description="Helical" evidence="2">
    <location>
        <begin position="6"/>
        <end position="27"/>
    </location>
</feature>
<evidence type="ECO:0000313" key="3">
    <source>
        <dbReference type="EMBL" id="VDP23286.1"/>
    </source>
</evidence>
<evidence type="ECO:0000256" key="2">
    <source>
        <dbReference type="SAM" id="Phobius"/>
    </source>
</evidence>
<dbReference type="WBParaSite" id="SBAD_0000980601-mRNA-1">
    <property type="protein sequence ID" value="SBAD_0000980601-mRNA-1"/>
    <property type="gene ID" value="SBAD_0000980601"/>
</dbReference>
<evidence type="ECO:0000313" key="5">
    <source>
        <dbReference type="WBParaSite" id="SBAD_0000980601-mRNA-1"/>
    </source>
</evidence>
<keyword evidence="4" id="KW-1185">Reference proteome</keyword>
<evidence type="ECO:0000313" key="4">
    <source>
        <dbReference type="Proteomes" id="UP000270296"/>
    </source>
</evidence>
<name>A0A183J0R3_9BILA</name>
<dbReference type="GO" id="GO:0009986">
    <property type="term" value="C:cell surface"/>
    <property type="evidence" value="ECO:0007669"/>
    <property type="project" value="InterPro"/>
</dbReference>
<protein>
    <submittedName>
        <fullName evidence="5">Transthyretin-like family protein</fullName>
    </submittedName>
</protein>
<organism evidence="5">
    <name type="scientific">Soboliphyme baturini</name>
    <dbReference type="NCBI Taxonomy" id="241478"/>
    <lineage>
        <taxon>Eukaryota</taxon>
        <taxon>Metazoa</taxon>
        <taxon>Ecdysozoa</taxon>
        <taxon>Nematoda</taxon>
        <taxon>Enoplea</taxon>
        <taxon>Dorylaimia</taxon>
        <taxon>Dioctophymatida</taxon>
        <taxon>Dioctophymatoidea</taxon>
        <taxon>Soboliphymatidae</taxon>
        <taxon>Soboliphyme</taxon>
    </lineage>
</organism>
<proteinExistence type="inferred from homology"/>
<sequence>MRRSKITAFYVLYYLTSLTLCYGNVLLRPLEVKGSLRCRSMPAIASKVQLIRISTGYGSGVVRKETSVSLDGSFSLTAAIFDANLGLSAVKIIHYCDSSGCERNLFIRIPDHYLNNDQSSGSYGQRAFDIGTLNLEMRTFEDAKCRNFDIY</sequence>
<gene>
    <name evidence="3" type="ORF">SBAD_LOCUS9460</name>
</gene>
<accession>A0A183J0R3</accession>
<dbReference type="EMBL" id="UZAM01012748">
    <property type="protein sequence ID" value="VDP23286.1"/>
    <property type="molecule type" value="Genomic_DNA"/>
</dbReference>
<evidence type="ECO:0000256" key="1">
    <source>
        <dbReference type="ARBA" id="ARBA00010112"/>
    </source>
</evidence>
<keyword evidence="2" id="KW-0472">Membrane</keyword>
<dbReference type="Gene3D" id="2.60.40.3330">
    <property type="match status" value="1"/>
</dbReference>
<reference evidence="3 4" key="2">
    <citation type="submission" date="2018-11" db="EMBL/GenBank/DDBJ databases">
        <authorList>
            <consortium name="Pathogen Informatics"/>
        </authorList>
    </citation>
    <scope>NUCLEOTIDE SEQUENCE [LARGE SCALE GENOMIC DNA]</scope>
</reference>
<dbReference type="InterPro" id="IPR001534">
    <property type="entry name" value="Transthyretin-like"/>
</dbReference>